<gene>
    <name evidence="1" type="ordered locus">FMG_P0060</name>
</gene>
<dbReference type="KEGG" id="fma:FMG_P0060"/>
<keyword evidence="2" id="KW-1185">Reference proteome</keyword>
<dbReference type="HOGENOM" id="CLU_034285_0_0_9"/>
<dbReference type="Proteomes" id="UP000001319">
    <property type="component" value="Plasmid pFMC"/>
</dbReference>
<keyword evidence="1" id="KW-0614">Plasmid</keyword>
<protein>
    <recommendedName>
        <fullName evidence="3">Type I-E CRISPR-associated protein Cse1/CasA</fullName>
    </recommendedName>
</protein>
<evidence type="ECO:0000313" key="2">
    <source>
        <dbReference type="Proteomes" id="UP000001319"/>
    </source>
</evidence>
<dbReference type="AlphaFoldDB" id="B0S4B8"/>
<accession>B0S4B8</accession>
<evidence type="ECO:0000313" key="1">
    <source>
        <dbReference type="EMBL" id="BAG09109.1"/>
    </source>
</evidence>
<geneLocation type="plasmid" evidence="1 2">
    <name>pFMC</name>
</geneLocation>
<name>B0S4B8_FINM2</name>
<dbReference type="EMBL" id="AP008972">
    <property type="protein sequence ID" value="BAG09109.1"/>
    <property type="molecule type" value="Genomic_DNA"/>
</dbReference>
<evidence type="ECO:0008006" key="3">
    <source>
        <dbReference type="Google" id="ProtNLM"/>
    </source>
</evidence>
<sequence>MSEFNLLDEKWIPVIDNDCNNLNVSILELFKNASKYISIAGDTEVQTISITRFLLSILQTVFSRFDENGEEYGYFGLNDMFKQKTEIDPNVIEDYVNDLNKAWINLLEMKSFPKIVEIYLNKYHDRFYLYDDEYPFYQVSSNIWEDFNVISMGKQNAKPSNIPFKKINGKFYESNSLRMFNVNDEKAKNKMSDSELARWIITYQNYSNTSDKAVFDGVSKKSYGWLYKITTMSLRGSNVFETLMLNLVLVHPVKEFVGNSQKPCWEESSNKIITKNIKGYVPDNLAELYNTYSRAIRISNNSLDVCKLSLIEPIKLESMAILRYKEKEDIYNTIKVRNSYSLWQILFLISKGLYETPVILENLLKYSENIDLKDIKIDMVTLIDDGNALSYVPKEEIFSSFNVNVLDLLNKDSDLYKTLEYCYTVVQNYNNFLYKIAQLNRYDDKSSKGYIEKKLEPLYFYVDRELSADIELEDFRKDFKMFALHQIKEFSARKDCLEMYANLVKYIDFKRKEEKENEE</sequence>
<organism evidence="1 2">
    <name type="scientific">Finegoldia magna (strain ATCC 29328 / DSM 20472 / WAL 2508)</name>
    <name type="common">Peptostreptococcus magnus</name>
    <dbReference type="NCBI Taxonomy" id="334413"/>
    <lineage>
        <taxon>Bacteria</taxon>
        <taxon>Bacillati</taxon>
        <taxon>Bacillota</taxon>
        <taxon>Tissierellia</taxon>
        <taxon>Tissierellales</taxon>
        <taxon>Peptoniphilaceae</taxon>
        <taxon>Finegoldia</taxon>
    </lineage>
</organism>
<dbReference type="RefSeq" id="WP_012289872.1">
    <property type="nucleotide sequence ID" value="NC_010371.1"/>
</dbReference>
<dbReference type="InterPro" id="IPR013381">
    <property type="entry name" value="CRISPR-assoc_prot_Cse1"/>
</dbReference>
<dbReference type="eggNOG" id="COG1203">
    <property type="taxonomic scope" value="Bacteria"/>
</dbReference>
<reference evidence="1 2" key="1">
    <citation type="journal article" date="2008" name="DNA Res.">
        <title>Complete genome sequence of Finegoldia magna, an anaerobic opportunistic pathogen.</title>
        <authorList>
            <person name="Goto T."/>
            <person name="Yamashita A."/>
            <person name="Hirakawa H."/>
            <person name="Matsutani M."/>
            <person name="Todo K."/>
            <person name="Ohshima K."/>
            <person name="Toh H."/>
            <person name="Miyamoto K."/>
            <person name="Kuhara S."/>
            <person name="Hattori M."/>
            <person name="Shimizu T."/>
            <person name="Akimoto S."/>
        </authorList>
    </citation>
    <scope>NUCLEOTIDE SEQUENCE [LARGE SCALE GENOMIC DNA]</scope>
    <source>
        <strain evidence="2">ATCC 29328 / DSM 20472 / WAL 2508</strain>
        <plasmid evidence="1 2">pFMC</plasmid>
    </source>
</reference>
<dbReference type="Pfam" id="PF09481">
    <property type="entry name" value="CRISPR_Cse1"/>
    <property type="match status" value="1"/>
</dbReference>
<proteinExistence type="predicted"/>